<organism evidence="2 3">
    <name type="scientific">Coprinopsis marcescibilis</name>
    <name type="common">Agaric fungus</name>
    <name type="synonym">Psathyrella marcescibilis</name>
    <dbReference type="NCBI Taxonomy" id="230819"/>
    <lineage>
        <taxon>Eukaryota</taxon>
        <taxon>Fungi</taxon>
        <taxon>Dikarya</taxon>
        <taxon>Basidiomycota</taxon>
        <taxon>Agaricomycotina</taxon>
        <taxon>Agaricomycetes</taxon>
        <taxon>Agaricomycetidae</taxon>
        <taxon>Agaricales</taxon>
        <taxon>Agaricineae</taxon>
        <taxon>Psathyrellaceae</taxon>
        <taxon>Coprinopsis</taxon>
    </lineage>
</organism>
<reference evidence="2 3" key="1">
    <citation type="journal article" date="2019" name="Nat. Ecol. Evol.">
        <title>Megaphylogeny resolves global patterns of mushroom evolution.</title>
        <authorList>
            <person name="Varga T."/>
            <person name="Krizsan K."/>
            <person name="Foldi C."/>
            <person name="Dima B."/>
            <person name="Sanchez-Garcia M."/>
            <person name="Sanchez-Ramirez S."/>
            <person name="Szollosi G.J."/>
            <person name="Szarkandi J.G."/>
            <person name="Papp V."/>
            <person name="Albert L."/>
            <person name="Andreopoulos W."/>
            <person name="Angelini C."/>
            <person name="Antonin V."/>
            <person name="Barry K.W."/>
            <person name="Bougher N.L."/>
            <person name="Buchanan P."/>
            <person name="Buyck B."/>
            <person name="Bense V."/>
            <person name="Catcheside P."/>
            <person name="Chovatia M."/>
            <person name="Cooper J."/>
            <person name="Damon W."/>
            <person name="Desjardin D."/>
            <person name="Finy P."/>
            <person name="Geml J."/>
            <person name="Haridas S."/>
            <person name="Hughes K."/>
            <person name="Justo A."/>
            <person name="Karasinski D."/>
            <person name="Kautmanova I."/>
            <person name="Kiss B."/>
            <person name="Kocsube S."/>
            <person name="Kotiranta H."/>
            <person name="LaButti K.M."/>
            <person name="Lechner B.E."/>
            <person name="Liimatainen K."/>
            <person name="Lipzen A."/>
            <person name="Lukacs Z."/>
            <person name="Mihaltcheva S."/>
            <person name="Morgado L.N."/>
            <person name="Niskanen T."/>
            <person name="Noordeloos M.E."/>
            <person name="Ohm R.A."/>
            <person name="Ortiz-Santana B."/>
            <person name="Ovrebo C."/>
            <person name="Racz N."/>
            <person name="Riley R."/>
            <person name="Savchenko A."/>
            <person name="Shiryaev A."/>
            <person name="Soop K."/>
            <person name="Spirin V."/>
            <person name="Szebenyi C."/>
            <person name="Tomsovsky M."/>
            <person name="Tulloss R.E."/>
            <person name="Uehling J."/>
            <person name="Grigoriev I.V."/>
            <person name="Vagvolgyi C."/>
            <person name="Papp T."/>
            <person name="Martin F.M."/>
            <person name="Miettinen O."/>
            <person name="Hibbett D.S."/>
            <person name="Nagy L.G."/>
        </authorList>
    </citation>
    <scope>NUCLEOTIDE SEQUENCE [LARGE SCALE GENOMIC DNA]</scope>
    <source>
        <strain evidence="2 3">CBS 121175</strain>
    </source>
</reference>
<feature type="region of interest" description="Disordered" evidence="1">
    <location>
        <begin position="39"/>
        <end position="90"/>
    </location>
</feature>
<evidence type="ECO:0000256" key="1">
    <source>
        <dbReference type="SAM" id="MobiDB-lite"/>
    </source>
</evidence>
<gene>
    <name evidence="2" type="ORF">FA15DRAFT_656272</name>
</gene>
<feature type="compositionally biased region" description="Basic and acidic residues" evidence="1">
    <location>
        <begin position="53"/>
        <end position="64"/>
    </location>
</feature>
<dbReference type="Proteomes" id="UP000307440">
    <property type="component" value="Unassembled WGS sequence"/>
</dbReference>
<feature type="compositionally biased region" description="Acidic residues" evidence="1">
    <location>
        <begin position="65"/>
        <end position="76"/>
    </location>
</feature>
<evidence type="ECO:0000313" key="3">
    <source>
        <dbReference type="Proteomes" id="UP000307440"/>
    </source>
</evidence>
<name>A0A5C3KUX7_COPMA</name>
<dbReference type="AlphaFoldDB" id="A0A5C3KUX7"/>
<proteinExistence type="predicted"/>
<keyword evidence="3" id="KW-1185">Reference proteome</keyword>
<accession>A0A5C3KUX7</accession>
<dbReference type="EMBL" id="ML210208">
    <property type="protein sequence ID" value="TFK24000.1"/>
    <property type="molecule type" value="Genomic_DNA"/>
</dbReference>
<protein>
    <submittedName>
        <fullName evidence="2">Uncharacterized protein</fullName>
    </submittedName>
</protein>
<sequence>MSADATWSLEFPVDSKPILIDGKTPAEYLRQQLLQIAPPFFHRPSGSGSSRMTENRDTHTRVEVEREEEAEEELDEASITYGSPDKENVEGKVEVEADADAASETDIITRKAAEDTKTANLVATDAFFTTATVTHELSKQAGQSAEMKIVTRLETMSLDSAKEELITRTA</sequence>
<evidence type="ECO:0000313" key="2">
    <source>
        <dbReference type="EMBL" id="TFK24000.1"/>
    </source>
</evidence>